<evidence type="ECO:0000256" key="1">
    <source>
        <dbReference type="ARBA" id="ARBA00023015"/>
    </source>
</evidence>
<dbReference type="SUPFAM" id="SSF53822">
    <property type="entry name" value="Periplasmic binding protein-like I"/>
    <property type="match status" value="1"/>
</dbReference>
<dbReference type="PANTHER" id="PTHR30146">
    <property type="entry name" value="LACI-RELATED TRANSCRIPTIONAL REPRESSOR"/>
    <property type="match status" value="1"/>
</dbReference>
<accession>A0A1T4WVM5</accession>
<evidence type="ECO:0000256" key="3">
    <source>
        <dbReference type="ARBA" id="ARBA00023163"/>
    </source>
</evidence>
<keyword evidence="3" id="KW-0804">Transcription</keyword>
<dbReference type="InterPro" id="IPR046335">
    <property type="entry name" value="LacI/GalR-like_sensor"/>
</dbReference>
<dbReference type="InterPro" id="IPR018060">
    <property type="entry name" value="HTH_AraC"/>
</dbReference>
<dbReference type="InterPro" id="IPR028082">
    <property type="entry name" value="Peripla_BP_I"/>
</dbReference>
<name>A0A1T4WVM5_9BACT</name>
<proteinExistence type="predicted"/>
<dbReference type="Pfam" id="PF22177">
    <property type="entry name" value="PBP1_XylR"/>
    <property type="match status" value="1"/>
</dbReference>
<keyword evidence="1" id="KW-0805">Transcription regulation</keyword>
<keyword evidence="6" id="KW-1185">Reference proteome</keyword>
<dbReference type="GO" id="GO:0003700">
    <property type="term" value="F:DNA-binding transcription factor activity"/>
    <property type="evidence" value="ECO:0007669"/>
    <property type="project" value="InterPro"/>
</dbReference>
<dbReference type="Pfam" id="PF13377">
    <property type="entry name" value="Peripla_BP_3"/>
    <property type="match status" value="1"/>
</dbReference>
<evidence type="ECO:0000256" key="2">
    <source>
        <dbReference type="ARBA" id="ARBA00023125"/>
    </source>
</evidence>
<dbReference type="Gene3D" id="3.40.50.2300">
    <property type="match status" value="2"/>
</dbReference>
<dbReference type="InterPro" id="IPR009057">
    <property type="entry name" value="Homeodomain-like_sf"/>
</dbReference>
<dbReference type="GO" id="GO:0000976">
    <property type="term" value="F:transcription cis-regulatory region binding"/>
    <property type="evidence" value="ECO:0007669"/>
    <property type="project" value="TreeGrafter"/>
</dbReference>
<dbReference type="Pfam" id="PF12833">
    <property type="entry name" value="HTH_18"/>
    <property type="match status" value="1"/>
</dbReference>
<organism evidence="5 6">
    <name type="scientific">Prosthecobacter debontii</name>
    <dbReference type="NCBI Taxonomy" id="48467"/>
    <lineage>
        <taxon>Bacteria</taxon>
        <taxon>Pseudomonadati</taxon>
        <taxon>Verrucomicrobiota</taxon>
        <taxon>Verrucomicrobiia</taxon>
        <taxon>Verrucomicrobiales</taxon>
        <taxon>Verrucomicrobiaceae</taxon>
        <taxon>Prosthecobacter</taxon>
    </lineage>
</organism>
<evidence type="ECO:0000259" key="4">
    <source>
        <dbReference type="PROSITE" id="PS01124"/>
    </source>
</evidence>
<evidence type="ECO:0000313" key="5">
    <source>
        <dbReference type="EMBL" id="SKA81432.1"/>
    </source>
</evidence>
<feature type="domain" description="HTH araC/xylS-type" evidence="4">
    <location>
        <begin position="283"/>
        <end position="381"/>
    </location>
</feature>
<dbReference type="EMBL" id="FUYE01000002">
    <property type="protein sequence ID" value="SKA81432.1"/>
    <property type="molecule type" value="Genomic_DNA"/>
</dbReference>
<dbReference type="PROSITE" id="PS01124">
    <property type="entry name" value="HTH_ARAC_FAMILY_2"/>
    <property type="match status" value="1"/>
</dbReference>
<protein>
    <submittedName>
        <fullName evidence="5">LacI family transcriptional regulator</fullName>
    </submittedName>
</protein>
<dbReference type="CDD" id="cd01543">
    <property type="entry name" value="PBP1_XylR"/>
    <property type="match status" value="1"/>
</dbReference>
<dbReference type="SMART" id="SM00342">
    <property type="entry name" value="HTH_ARAC"/>
    <property type="match status" value="1"/>
</dbReference>
<dbReference type="PANTHER" id="PTHR30146:SF24">
    <property type="entry name" value="XYLOSE OPERON REGULATORY PROTEIN"/>
    <property type="match status" value="1"/>
</dbReference>
<dbReference type="Gene3D" id="1.10.10.60">
    <property type="entry name" value="Homeodomain-like"/>
    <property type="match status" value="1"/>
</dbReference>
<keyword evidence="2" id="KW-0238">DNA-binding</keyword>
<dbReference type="SUPFAM" id="SSF46689">
    <property type="entry name" value="Homeodomain-like"/>
    <property type="match status" value="2"/>
</dbReference>
<dbReference type="RefSeq" id="WP_078811962.1">
    <property type="nucleotide sequence ID" value="NZ_FUYE01000002.1"/>
</dbReference>
<sequence>MTTKILQVAMLVDTSRSYGQDIVAGVRRYVAEHGPWSLYLEPRDLLSSYPAWLEQWPGDGILARTGDAAMLQRLKATGLPVIELRDSSPDQPFPFVGMDNSEIGVRVAVHLRSRGFQRFAAYLDPTLDFFRERIQRFTETVCAEGFECPVFEAFSTSQRPRWDEHQKALGDWLASLEKPVGVFASNDQLGFWLLDAARRAGISVPEEVAVVGAENDKLLCETAWPPLSSVQLRGQAVGYTASKMLHEWMLTGQRPPQRTLIPAGDFVIRQSSDIVAVEDPRLARALTFIRQHATENISVNDVARAAALSRSSLERRMKQQIGRSPGEEINRIRFGLVERLLTQTDLTLDAIAERAGFTHPQYMAEAFRKRHDETPGQYRQRRKI</sequence>
<dbReference type="InterPro" id="IPR054031">
    <property type="entry name" value="XylR_PBP1"/>
</dbReference>
<dbReference type="STRING" id="48467.SAMN02745166_00758"/>
<dbReference type="OrthoDB" id="9792510at2"/>
<dbReference type="Proteomes" id="UP000190774">
    <property type="component" value="Unassembled WGS sequence"/>
</dbReference>
<evidence type="ECO:0000313" key="6">
    <source>
        <dbReference type="Proteomes" id="UP000190774"/>
    </source>
</evidence>
<gene>
    <name evidence="5" type="ORF">SAMN02745166_00758</name>
</gene>
<reference evidence="6" key="1">
    <citation type="submission" date="2017-02" db="EMBL/GenBank/DDBJ databases">
        <authorList>
            <person name="Varghese N."/>
            <person name="Submissions S."/>
        </authorList>
    </citation>
    <scope>NUCLEOTIDE SEQUENCE [LARGE SCALE GENOMIC DNA]</scope>
    <source>
        <strain evidence="6">ATCC 700200</strain>
    </source>
</reference>
<dbReference type="AlphaFoldDB" id="A0A1T4WVM5"/>